<evidence type="ECO:0000313" key="1">
    <source>
        <dbReference type="EMBL" id="KAG6782248.1"/>
    </source>
</evidence>
<dbReference type="EMBL" id="JAAWWB010000005">
    <property type="protein sequence ID" value="KAG6782248.1"/>
    <property type="molecule type" value="Genomic_DNA"/>
</dbReference>
<keyword evidence="2" id="KW-1185">Reference proteome</keyword>
<comment type="caution">
    <text evidence="1">The sequence shown here is derived from an EMBL/GenBank/DDBJ whole genome shotgun (WGS) entry which is preliminary data.</text>
</comment>
<proteinExistence type="predicted"/>
<accession>A0A8X8A3F1</accession>
<name>A0A8X8A3F1_POPTO</name>
<dbReference type="Proteomes" id="UP000886885">
    <property type="component" value="Chromosome 3A"/>
</dbReference>
<sequence length="69" mass="7746">MVTPSLSYPQCTTTTLPSDDDMKYIKTKVANQNWHSLKGKRGVLEKGYCCEVMGGRKVECLMVLFGSRN</sequence>
<gene>
    <name evidence="1" type="ORF">POTOM_011642</name>
</gene>
<organism evidence="1 2">
    <name type="scientific">Populus tomentosa</name>
    <name type="common">Chinese white poplar</name>
    <dbReference type="NCBI Taxonomy" id="118781"/>
    <lineage>
        <taxon>Eukaryota</taxon>
        <taxon>Viridiplantae</taxon>
        <taxon>Streptophyta</taxon>
        <taxon>Embryophyta</taxon>
        <taxon>Tracheophyta</taxon>
        <taxon>Spermatophyta</taxon>
        <taxon>Magnoliopsida</taxon>
        <taxon>eudicotyledons</taxon>
        <taxon>Gunneridae</taxon>
        <taxon>Pentapetalae</taxon>
        <taxon>rosids</taxon>
        <taxon>fabids</taxon>
        <taxon>Malpighiales</taxon>
        <taxon>Salicaceae</taxon>
        <taxon>Saliceae</taxon>
        <taxon>Populus</taxon>
    </lineage>
</organism>
<protein>
    <submittedName>
        <fullName evidence="1">Uncharacterized protein</fullName>
    </submittedName>
</protein>
<reference evidence="1" key="1">
    <citation type="journal article" date="2020" name="bioRxiv">
        <title>Hybrid origin of Populus tomentosa Carr. identified through genome sequencing and phylogenomic analysis.</title>
        <authorList>
            <person name="An X."/>
            <person name="Gao K."/>
            <person name="Chen Z."/>
            <person name="Li J."/>
            <person name="Yang X."/>
            <person name="Yang X."/>
            <person name="Zhou J."/>
            <person name="Guo T."/>
            <person name="Zhao T."/>
            <person name="Huang S."/>
            <person name="Miao D."/>
            <person name="Khan W.U."/>
            <person name="Rao P."/>
            <person name="Ye M."/>
            <person name="Lei B."/>
            <person name="Liao W."/>
            <person name="Wang J."/>
            <person name="Ji L."/>
            <person name="Li Y."/>
            <person name="Guo B."/>
            <person name="Mustafa N.S."/>
            <person name="Li S."/>
            <person name="Yun Q."/>
            <person name="Keller S.R."/>
            <person name="Mao J."/>
            <person name="Zhang R."/>
            <person name="Strauss S.H."/>
        </authorList>
    </citation>
    <scope>NUCLEOTIDE SEQUENCE</scope>
    <source>
        <strain evidence="1">GM15</strain>
        <tissue evidence="1">Leaf</tissue>
    </source>
</reference>
<evidence type="ECO:0000313" key="2">
    <source>
        <dbReference type="Proteomes" id="UP000886885"/>
    </source>
</evidence>
<dbReference type="AlphaFoldDB" id="A0A8X8A3F1"/>